<dbReference type="InterPro" id="IPR052351">
    <property type="entry name" value="Ornithine_N-alpha-AT"/>
</dbReference>
<keyword evidence="12" id="KW-1185">Reference proteome</keyword>
<evidence type="ECO:0000313" key="11">
    <source>
        <dbReference type="EMBL" id="BAT61740.1"/>
    </source>
</evidence>
<evidence type="ECO:0000256" key="8">
    <source>
        <dbReference type="ARBA" id="ARBA00039866"/>
    </source>
</evidence>
<evidence type="ECO:0000313" key="12">
    <source>
        <dbReference type="Proteomes" id="UP000236884"/>
    </source>
</evidence>
<sequence>MDGFAASGMRALLYNERVSAFFPNVMPTLRAYSGFSIAGVNDDQPSALGRIGTLEVRLARKPKDVRRAQRLRYRVFFEERGMIADATTRISRRDVDPYDAICDHVLVLDHNEKLRGLRRKPRVVGTYRLLRQHLAEQNGGFYTANEFDIAPLIARHPQASFMELGRSCVLPAYRTKRTVELLWHGIWSHVLRNKVDVMFGCASFDGTDPQAHAEALSFLHHYAAPPAEWSAKARAGRGVPTNIIPKDKLDAKAALRALPPLIKGYLRIGAYVSPQAVIDYEFRSIDVLIVLPTSAISERYIQHFGPGAERHAA</sequence>
<dbReference type="GO" id="GO:0043810">
    <property type="term" value="F:ornithine-acyl [acyl carrier protein] N-acyltransferase activity"/>
    <property type="evidence" value="ECO:0007669"/>
    <property type="project" value="UniProtKB-EC"/>
</dbReference>
<evidence type="ECO:0000256" key="10">
    <source>
        <dbReference type="ARBA" id="ARBA00047785"/>
    </source>
</evidence>
<dbReference type="EMBL" id="AP014946">
    <property type="protein sequence ID" value="BAT61740.1"/>
    <property type="molecule type" value="Genomic_DNA"/>
</dbReference>
<evidence type="ECO:0000256" key="7">
    <source>
        <dbReference type="ARBA" id="ARBA00039058"/>
    </source>
</evidence>
<evidence type="ECO:0000256" key="3">
    <source>
        <dbReference type="ARBA" id="ARBA00022679"/>
    </source>
</evidence>
<dbReference type="Gene3D" id="3.40.630.30">
    <property type="match status" value="1"/>
</dbReference>
<gene>
    <name evidence="11" type="ORF">GJW-30_1_04301</name>
</gene>
<evidence type="ECO:0000256" key="9">
    <source>
        <dbReference type="ARBA" id="ARBA00045724"/>
    </source>
</evidence>
<accession>A0A0S3Q0L4</accession>
<protein>
    <recommendedName>
        <fullName evidence="8">L-ornithine N(alpha)-acyltransferase</fullName>
        <ecNumber evidence="7">2.3.2.30</ecNumber>
    </recommendedName>
</protein>
<dbReference type="Pfam" id="PF13444">
    <property type="entry name" value="Acetyltransf_5"/>
    <property type="match status" value="1"/>
</dbReference>
<keyword evidence="3" id="KW-0808">Transferase</keyword>
<keyword evidence="5" id="KW-0012">Acyltransferase</keyword>
<keyword evidence="4" id="KW-0443">Lipid metabolism</keyword>
<evidence type="ECO:0000256" key="6">
    <source>
        <dbReference type="ARBA" id="ARBA00038095"/>
    </source>
</evidence>
<organism evidence="11 12">
    <name type="scientific">Variibacter gotjawalensis</name>
    <dbReference type="NCBI Taxonomy" id="1333996"/>
    <lineage>
        <taxon>Bacteria</taxon>
        <taxon>Pseudomonadati</taxon>
        <taxon>Pseudomonadota</taxon>
        <taxon>Alphaproteobacteria</taxon>
        <taxon>Hyphomicrobiales</taxon>
        <taxon>Nitrobacteraceae</taxon>
        <taxon>Variibacter</taxon>
    </lineage>
</organism>
<dbReference type="EC" id="2.3.2.30" evidence="7"/>
<dbReference type="PANTHER" id="PTHR37323">
    <property type="entry name" value="GCN5-RELATED N-ACETYLTRANSFERASE"/>
    <property type="match status" value="1"/>
</dbReference>
<comment type="catalytic activity">
    <reaction evidence="10">
        <text>a (3R)-hydroxyacyl-[ACP] + L-ornithine = a lyso-ornithine lipid + holo-[ACP] + H(+)</text>
        <dbReference type="Rhea" id="RHEA:20633"/>
        <dbReference type="Rhea" id="RHEA-COMP:9685"/>
        <dbReference type="Rhea" id="RHEA-COMP:9945"/>
        <dbReference type="ChEBI" id="CHEBI:15378"/>
        <dbReference type="ChEBI" id="CHEBI:46911"/>
        <dbReference type="ChEBI" id="CHEBI:64479"/>
        <dbReference type="ChEBI" id="CHEBI:78827"/>
        <dbReference type="ChEBI" id="CHEBI:138482"/>
        <dbReference type="EC" id="2.3.2.30"/>
    </reaction>
    <physiologicalReaction direction="left-to-right" evidence="10">
        <dbReference type="Rhea" id="RHEA:20634"/>
    </physiologicalReaction>
</comment>
<evidence type="ECO:0000256" key="5">
    <source>
        <dbReference type="ARBA" id="ARBA00023315"/>
    </source>
</evidence>
<evidence type="ECO:0000256" key="1">
    <source>
        <dbReference type="ARBA" id="ARBA00005189"/>
    </source>
</evidence>
<dbReference type="GO" id="GO:0006629">
    <property type="term" value="P:lipid metabolic process"/>
    <property type="evidence" value="ECO:0007669"/>
    <property type="project" value="UniProtKB-KW"/>
</dbReference>
<dbReference type="InterPro" id="IPR016181">
    <property type="entry name" value="Acyl_CoA_acyltransferase"/>
</dbReference>
<name>A0A0S3Q0L4_9BRAD</name>
<comment type="similarity">
    <text evidence="6">Belongs to the acetyltransferase family. OlsB subfamily.</text>
</comment>
<dbReference type="SUPFAM" id="SSF55729">
    <property type="entry name" value="Acyl-CoA N-acyltransferases (Nat)"/>
    <property type="match status" value="1"/>
</dbReference>
<keyword evidence="2" id="KW-0444">Lipid biosynthesis</keyword>
<reference evidence="11 12" key="1">
    <citation type="submission" date="2015-08" db="EMBL/GenBank/DDBJ databases">
        <title>Investigation of the bacterial diversity of lava forest soil.</title>
        <authorList>
            <person name="Lee J.S."/>
        </authorList>
    </citation>
    <scope>NUCLEOTIDE SEQUENCE [LARGE SCALE GENOMIC DNA]</scope>
    <source>
        <strain evidence="11 12">GJW-30</strain>
    </source>
</reference>
<dbReference type="PANTHER" id="PTHR37323:SF1">
    <property type="entry name" value="L-ORNITHINE N(ALPHA)-ACYLTRANSFERASE"/>
    <property type="match status" value="1"/>
</dbReference>
<proteinExistence type="inferred from homology"/>
<evidence type="ECO:0000256" key="4">
    <source>
        <dbReference type="ARBA" id="ARBA00023098"/>
    </source>
</evidence>
<dbReference type="KEGG" id="vgo:GJW-30_1_04301"/>
<comment type="pathway">
    <text evidence="1">Lipid metabolism.</text>
</comment>
<dbReference type="Proteomes" id="UP000236884">
    <property type="component" value="Chromosome"/>
</dbReference>
<dbReference type="AlphaFoldDB" id="A0A0S3Q0L4"/>
<comment type="function">
    <text evidence="9">Catalyzes the first step in the biosynthesis of ornithine lipids, which are phosphorus-free membrane lipids. Catalyzes the 3-hydroxyacyl-acyl carrier protein-dependent acylation of ornithine to form lyso-ornithine lipid (LOL).</text>
</comment>
<evidence type="ECO:0000256" key="2">
    <source>
        <dbReference type="ARBA" id="ARBA00022516"/>
    </source>
</evidence>